<proteinExistence type="inferred from homology"/>
<evidence type="ECO:0000259" key="5">
    <source>
        <dbReference type="Pfam" id="PF03109"/>
    </source>
</evidence>
<dbReference type="GO" id="GO:0005524">
    <property type="term" value="F:ATP binding"/>
    <property type="evidence" value="ECO:0007669"/>
    <property type="project" value="UniProtKB-KW"/>
</dbReference>
<dbReference type="Pfam" id="PF03109">
    <property type="entry name" value="ABC1"/>
    <property type="match status" value="1"/>
</dbReference>
<protein>
    <submittedName>
        <fullName evidence="6">Ubiquinol-cytochrome C reductase</fullName>
    </submittedName>
</protein>
<dbReference type="PANTHER" id="PTHR43851:SF3">
    <property type="entry name" value="COENZYME Q8"/>
    <property type="match status" value="1"/>
</dbReference>
<gene>
    <name evidence="6" type="ORF">ADS77_08955</name>
</gene>
<evidence type="ECO:0000256" key="4">
    <source>
        <dbReference type="ARBA" id="ARBA00022840"/>
    </source>
</evidence>
<dbReference type="CDD" id="cd13970">
    <property type="entry name" value="ABC1_ADCK3"/>
    <property type="match status" value="1"/>
</dbReference>
<keyword evidence="7" id="KW-1185">Reference proteome</keyword>
<evidence type="ECO:0000313" key="7">
    <source>
        <dbReference type="Proteomes" id="UP000037848"/>
    </source>
</evidence>
<sequence length="434" mass="48268">MTKERAIPTSRFSRFAKLGSMAGKVAGNMLVSGAKGALKGESWNNKNLLLQPKNIEHLAKQLAHLRGAAMKLGQLLSMDAGDLLSPELAKLLAMLRADANPMPHKQLIGVLKTQWGDNWIDTLSHIELRPFAAASIGQVHHAVTEQGNKLAVKIQYPGIAQSVQSDVDNVMTLLTLSRLLPKDLDIKPLVAEAKKQLLAEADYQLEGSYLQRFGSLLANEPRYIVPALYEQYSTKKILAMEYVEAQPIEELDSLTQAQRDHIASDLISLFFHDLFDFKLMQTDPNFANFQYQIASERIVLLDFGATREVPDKLSDGYRALLSAASNNDRQSAFSAAVAIGYFQDDIVDSYKNNVLDLFMLACEPLRSEQAYDFGSSDLAMRLKNAGMAMSTDAQQWHTPPVDALFIHRKLAGLYLIAAKLQAKVNVKQLFQVYR</sequence>
<comment type="caution">
    <text evidence="6">The sequence shown here is derived from an EMBL/GenBank/DDBJ whole genome shotgun (WGS) entry which is preliminary data.</text>
</comment>
<dbReference type="GO" id="GO:0006744">
    <property type="term" value="P:ubiquinone biosynthetic process"/>
    <property type="evidence" value="ECO:0007669"/>
    <property type="project" value="TreeGrafter"/>
</dbReference>
<feature type="domain" description="ABC1 atypical kinase-like" evidence="5">
    <location>
        <begin position="95"/>
        <end position="332"/>
    </location>
</feature>
<keyword evidence="2" id="KW-0808">Transferase</keyword>
<keyword evidence="3" id="KW-0547">Nucleotide-binding</keyword>
<keyword evidence="4" id="KW-0067">ATP-binding</keyword>
<dbReference type="InterPro" id="IPR011009">
    <property type="entry name" value="Kinase-like_dom_sf"/>
</dbReference>
<comment type="similarity">
    <text evidence="1">Belongs to the protein kinase superfamily. ADCK protein kinase family.</text>
</comment>
<dbReference type="EMBL" id="LHPH01000008">
    <property type="protein sequence ID" value="KPH63411.1"/>
    <property type="molecule type" value="Genomic_DNA"/>
</dbReference>
<evidence type="ECO:0000256" key="2">
    <source>
        <dbReference type="ARBA" id="ARBA00022679"/>
    </source>
</evidence>
<evidence type="ECO:0000313" key="6">
    <source>
        <dbReference type="EMBL" id="KPH63411.1"/>
    </source>
</evidence>
<dbReference type="PANTHER" id="PTHR43851">
    <property type="match status" value="1"/>
</dbReference>
<dbReference type="PATRIC" id="fig|187330.3.peg.3852"/>
<dbReference type="InterPro" id="IPR004147">
    <property type="entry name" value="ABC1_dom"/>
</dbReference>
<dbReference type="OrthoDB" id="9795390at2"/>
<reference evidence="6 7" key="1">
    <citation type="submission" date="2015-08" db="EMBL/GenBank/DDBJ databases">
        <title>Draft Genome Sequence of Pseudoalteromonas porphyrae UCD-SED14.</title>
        <authorList>
            <person name="Coil D.A."/>
            <person name="Jospin G."/>
            <person name="Lee R.D."/>
            <person name="Eisen J.A."/>
        </authorList>
    </citation>
    <scope>NUCLEOTIDE SEQUENCE [LARGE SCALE GENOMIC DNA]</scope>
    <source>
        <strain evidence="6 7">UCD-SED14</strain>
    </source>
</reference>
<organism evidence="6 7">
    <name type="scientific">Pseudoalteromonas porphyrae</name>
    <dbReference type="NCBI Taxonomy" id="187330"/>
    <lineage>
        <taxon>Bacteria</taxon>
        <taxon>Pseudomonadati</taxon>
        <taxon>Pseudomonadota</taxon>
        <taxon>Gammaproteobacteria</taxon>
        <taxon>Alteromonadales</taxon>
        <taxon>Pseudoalteromonadaceae</taxon>
        <taxon>Pseudoalteromonas</taxon>
    </lineage>
</organism>
<dbReference type="RefSeq" id="WP_054453968.1">
    <property type="nucleotide sequence ID" value="NZ_LHPH01000008.1"/>
</dbReference>
<accession>A0A0N0LZX7</accession>
<evidence type="ECO:0000256" key="1">
    <source>
        <dbReference type="ARBA" id="ARBA00009670"/>
    </source>
</evidence>
<dbReference type="SUPFAM" id="SSF56112">
    <property type="entry name" value="Protein kinase-like (PK-like)"/>
    <property type="match status" value="1"/>
</dbReference>
<evidence type="ECO:0000256" key="3">
    <source>
        <dbReference type="ARBA" id="ARBA00022741"/>
    </source>
</evidence>
<dbReference type="GO" id="GO:0016740">
    <property type="term" value="F:transferase activity"/>
    <property type="evidence" value="ECO:0007669"/>
    <property type="project" value="UniProtKB-KW"/>
</dbReference>
<dbReference type="InterPro" id="IPR051409">
    <property type="entry name" value="Atypical_kinase_ADCK"/>
</dbReference>
<dbReference type="InterPro" id="IPR034646">
    <property type="entry name" value="ADCK3_dom"/>
</dbReference>
<dbReference type="STRING" id="187330.AMS58_10780"/>
<name>A0A0N0LZX7_9GAMM</name>
<dbReference type="AlphaFoldDB" id="A0A0N0LZX7"/>
<dbReference type="Proteomes" id="UP000037848">
    <property type="component" value="Unassembled WGS sequence"/>
</dbReference>